<dbReference type="PANTHER" id="PTHR31551:SF1">
    <property type="entry name" value="COILED-COIL DOMAIN-CONTAINING PROTEIN 12"/>
    <property type="match status" value="1"/>
</dbReference>
<dbReference type="GO" id="GO:0005684">
    <property type="term" value="C:U2-type spliceosomal complex"/>
    <property type="evidence" value="ECO:0007669"/>
    <property type="project" value="TreeGrafter"/>
</dbReference>
<dbReference type="EMBL" id="BEGY01000081">
    <property type="protein sequence ID" value="GAX82473.1"/>
    <property type="molecule type" value="Genomic_DNA"/>
</dbReference>
<dbReference type="InterPro" id="IPR013169">
    <property type="entry name" value="mRNA_splic_Cwf18-like"/>
</dbReference>
<evidence type="ECO:0000313" key="2">
    <source>
        <dbReference type="EMBL" id="GAX82473.1"/>
    </source>
</evidence>
<sequence length="130" mass="14994">MEDAIARKERLKALKEAAAVAYKDVDDTVDKPAGPALKFRNYAVKDEKRIDHEKVAPAQPPKFEEPAVDKKEEVLQEDVLVNVAPKKANWDLKRDVEKKLEKLERRTQRAILEIMQAEEAERMREEGTQE</sequence>
<keyword evidence="1" id="KW-0175">Coiled coil</keyword>
<feature type="coiled-coil region" evidence="1">
    <location>
        <begin position="93"/>
        <end position="120"/>
    </location>
</feature>
<evidence type="ECO:0000256" key="1">
    <source>
        <dbReference type="SAM" id="Coils"/>
    </source>
</evidence>
<protein>
    <recommendedName>
        <fullName evidence="4">Coiled-coil domain-containing protein 12</fullName>
    </recommendedName>
</protein>
<dbReference type="Proteomes" id="UP000232323">
    <property type="component" value="Unassembled WGS sequence"/>
</dbReference>
<keyword evidence="3" id="KW-1185">Reference proteome</keyword>
<gene>
    <name evidence="2" type="ORF">CEUSTIGMA_g9900.t1</name>
</gene>
<name>A0A250XHF4_9CHLO</name>
<dbReference type="STRING" id="1157962.A0A250XHF4"/>
<comment type="caution">
    <text evidence="2">The sequence shown here is derived from an EMBL/GenBank/DDBJ whole genome shotgun (WGS) entry which is preliminary data.</text>
</comment>
<organism evidence="2 3">
    <name type="scientific">Chlamydomonas eustigma</name>
    <dbReference type="NCBI Taxonomy" id="1157962"/>
    <lineage>
        <taxon>Eukaryota</taxon>
        <taxon>Viridiplantae</taxon>
        <taxon>Chlorophyta</taxon>
        <taxon>core chlorophytes</taxon>
        <taxon>Chlorophyceae</taxon>
        <taxon>CS clade</taxon>
        <taxon>Chlamydomonadales</taxon>
        <taxon>Chlamydomonadaceae</taxon>
        <taxon>Chlamydomonas</taxon>
    </lineage>
</organism>
<dbReference type="Pfam" id="PF08315">
    <property type="entry name" value="cwf18"/>
    <property type="match status" value="1"/>
</dbReference>
<reference evidence="2 3" key="1">
    <citation type="submission" date="2017-08" db="EMBL/GenBank/DDBJ databases">
        <title>Acidophilic green algal genome provides insights into adaptation to an acidic environment.</title>
        <authorList>
            <person name="Hirooka S."/>
            <person name="Hirose Y."/>
            <person name="Kanesaki Y."/>
            <person name="Higuchi S."/>
            <person name="Fujiwara T."/>
            <person name="Onuma R."/>
            <person name="Era A."/>
            <person name="Ohbayashi R."/>
            <person name="Uzuka A."/>
            <person name="Nozaki H."/>
            <person name="Yoshikawa H."/>
            <person name="Miyagishima S.Y."/>
        </authorList>
    </citation>
    <scope>NUCLEOTIDE SEQUENCE [LARGE SCALE GENOMIC DNA]</scope>
    <source>
        <strain evidence="2 3">NIES-2499</strain>
    </source>
</reference>
<dbReference type="PANTHER" id="PTHR31551">
    <property type="entry name" value="PRE-MRNA-SPLICING FACTOR CWF18"/>
    <property type="match status" value="1"/>
</dbReference>
<evidence type="ECO:0008006" key="4">
    <source>
        <dbReference type="Google" id="ProtNLM"/>
    </source>
</evidence>
<proteinExistence type="predicted"/>
<dbReference type="OrthoDB" id="10261348at2759"/>
<accession>A0A250XHF4</accession>
<dbReference type="AlphaFoldDB" id="A0A250XHF4"/>
<evidence type="ECO:0000313" key="3">
    <source>
        <dbReference type="Proteomes" id="UP000232323"/>
    </source>
</evidence>
<dbReference type="GO" id="GO:0071014">
    <property type="term" value="C:post-mRNA release spliceosomal complex"/>
    <property type="evidence" value="ECO:0007669"/>
    <property type="project" value="TreeGrafter"/>
</dbReference>